<dbReference type="PROSITE" id="PS50929">
    <property type="entry name" value="ABC_TM1F"/>
    <property type="match status" value="1"/>
</dbReference>
<dbReference type="InterPro" id="IPR011527">
    <property type="entry name" value="ABC1_TM_dom"/>
</dbReference>
<keyword evidence="9" id="KW-1185">Reference proteome</keyword>
<feature type="transmembrane region" description="Helical" evidence="5">
    <location>
        <begin position="18"/>
        <end position="35"/>
    </location>
</feature>
<reference evidence="8" key="2">
    <citation type="submission" date="2023-01" db="EMBL/GenBank/DDBJ databases">
        <title>Draft genome sequence of Sneathiella chinensis strain NBRC 103408.</title>
        <authorList>
            <person name="Sun Q."/>
            <person name="Mori K."/>
        </authorList>
    </citation>
    <scope>NUCLEOTIDE SEQUENCE</scope>
    <source>
        <strain evidence="8">NBRC 103408</strain>
    </source>
</reference>
<reference evidence="8" key="1">
    <citation type="journal article" date="2014" name="Int. J. Syst. Evol. Microbiol.">
        <title>Complete genome of a new Firmicutes species belonging to the dominant human colonic microbiota ('Ruminococcus bicirculans') reveals two chromosomes and a selective capacity to utilize plant glucans.</title>
        <authorList>
            <consortium name="NISC Comparative Sequencing Program"/>
            <person name="Wegmann U."/>
            <person name="Louis P."/>
            <person name="Goesmann A."/>
            <person name="Henrissat B."/>
            <person name="Duncan S.H."/>
            <person name="Flint H.J."/>
        </authorList>
    </citation>
    <scope>NUCLEOTIDE SEQUENCE</scope>
    <source>
        <strain evidence="8">NBRC 103408</strain>
    </source>
</reference>
<dbReference type="Pfam" id="PF00664">
    <property type="entry name" value="ABC_membrane"/>
    <property type="match status" value="1"/>
</dbReference>
<keyword evidence="4 5" id="KW-0472">Membrane</keyword>
<gene>
    <name evidence="8" type="ORF">GCM10007924_04510</name>
</gene>
<dbReference type="Gene3D" id="3.40.50.300">
    <property type="entry name" value="P-loop containing nucleotide triphosphate hydrolases"/>
    <property type="match status" value="2"/>
</dbReference>
<dbReference type="Pfam" id="PF00005">
    <property type="entry name" value="ABC_tran"/>
    <property type="match status" value="1"/>
</dbReference>
<evidence type="ECO:0000256" key="1">
    <source>
        <dbReference type="ARBA" id="ARBA00004651"/>
    </source>
</evidence>
<dbReference type="InterPro" id="IPR036640">
    <property type="entry name" value="ABC1_TM_sf"/>
</dbReference>
<dbReference type="InterPro" id="IPR003439">
    <property type="entry name" value="ABC_transporter-like_ATP-bd"/>
</dbReference>
<comment type="subcellular location">
    <subcellularLocation>
        <location evidence="1">Cell membrane</location>
        <topology evidence="1">Multi-pass membrane protein</topology>
    </subcellularLocation>
</comment>
<dbReference type="InterPro" id="IPR039421">
    <property type="entry name" value="Type_1_exporter"/>
</dbReference>
<evidence type="ECO:0008006" key="10">
    <source>
        <dbReference type="Google" id="ProtNLM"/>
    </source>
</evidence>
<evidence type="ECO:0000256" key="3">
    <source>
        <dbReference type="ARBA" id="ARBA00022989"/>
    </source>
</evidence>
<dbReference type="InterPro" id="IPR027417">
    <property type="entry name" value="P-loop_NTPase"/>
</dbReference>
<evidence type="ECO:0000259" key="6">
    <source>
        <dbReference type="PROSITE" id="PS50893"/>
    </source>
</evidence>
<keyword evidence="2 5" id="KW-0812">Transmembrane</keyword>
<dbReference type="SUPFAM" id="SSF52540">
    <property type="entry name" value="P-loop containing nucleoside triphosphate hydrolases"/>
    <property type="match status" value="1"/>
</dbReference>
<feature type="transmembrane region" description="Helical" evidence="5">
    <location>
        <begin position="156"/>
        <end position="181"/>
    </location>
</feature>
<keyword evidence="3 5" id="KW-1133">Transmembrane helix</keyword>
<dbReference type="PANTHER" id="PTHR43394:SF1">
    <property type="entry name" value="ATP-BINDING CASSETTE SUB-FAMILY B MEMBER 10, MITOCHONDRIAL"/>
    <property type="match status" value="1"/>
</dbReference>
<protein>
    <recommendedName>
        <fullName evidence="10">Multidrug transporter</fullName>
    </recommendedName>
</protein>
<dbReference type="PANTHER" id="PTHR43394">
    <property type="entry name" value="ATP-DEPENDENT PERMEASE MDL1, MITOCHONDRIAL"/>
    <property type="match status" value="1"/>
</dbReference>
<name>A0ABQ5U231_9PROT</name>
<dbReference type="SUPFAM" id="SSF90123">
    <property type="entry name" value="ABC transporter transmembrane region"/>
    <property type="match status" value="1"/>
</dbReference>
<evidence type="ECO:0000313" key="8">
    <source>
        <dbReference type="EMBL" id="GLQ05230.1"/>
    </source>
</evidence>
<organism evidence="8 9">
    <name type="scientific">Sneathiella chinensis</name>
    <dbReference type="NCBI Taxonomy" id="349750"/>
    <lineage>
        <taxon>Bacteria</taxon>
        <taxon>Pseudomonadati</taxon>
        <taxon>Pseudomonadota</taxon>
        <taxon>Alphaproteobacteria</taxon>
        <taxon>Sneathiellales</taxon>
        <taxon>Sneathiellaceae</taxon>
        <taxon>Sneathiella</taxon>
    </lineage>
</organism>
<evidence type="ECO:0000256" key="5">
    <source>
        <dbReference type="SAM" id="Phobius"/>
    </source>
</evidence>
<proteinExistence type="predicted"/>
<comment type="caution">
    <text evidence="8">The sequence shown here is derived from an EMBL/GenBank/DDBJ whole genome shotgun (WGS) entry which is preliminary data.</text>
</comment>
<dbReference type="Proteomes" id="UP001161409">
    <property type="component" value="Unassembled WGS sequence"/>
</dbReference>
<evidence type="ECO:0000313" key="9">
    <source>
        <dbReference type="Proteomes" id="UP001161409"/>
    </source>
</evidence>
<dbReference type="RefSeq" id="WP_169559246.1">
    <property type="nucleotide sequence ID" value="NZ_BSNF01000001.1"/>
</dbReference>
<evidence type="ECO:0000259" key="7">
    <source>
        <dbReference type="PROSITE" id="PS50929"/>
    </source>
</evidence>
<accession>A0ABQ5U231</accession>
<evidence type="ECO:0000256" key="4">
    <source>
        <dbReference type="ARBA" id="ARBA00023136"/>
    </source>
</evidence>
<evidence type="ECO:0000256" key="2">
    <source>
        <dbReference type="ARBA" id="ARBA00022692"/>
    </source>
</evidence>
<dbReference type="PROSITE" id="PS50893">
    <property type="entry name" value="ABC_TRANSPORTER_2"/>
    <property type="match status" value="1"/>
</dbReference>
<sequence>MEHSIYKYILRHSKKQQIILTLLSCASFPFLYYYLELPKIIIDQAIQAKDIIFPIEYYGVELDQTEFLYASVGLFLVLVIINQTFKYIINVYQGISGERMLRRLRYELYSRILRFPLPTFRKKSPGEIIPMITAEVEPLGGFIGEAFALPAFQGGYLIVIMSFLLVQNVYMALAAIALYPLQAYFIPKMQKKVNLLGKERVRLVRIMSDRIGETVSGVQEVHVHDTSNYFRALFTRQLGLVFNVRYRIYVLKFIIKFLNNFIQQLGPFFFYAFGGTMVIQGNLEIGTLVAAISAHKEMAAPWKELLAYYQRREDARIKYEQVVEQFEPAGMREETHQTNEPETIPHLTGELAAHNIVLSDDTGSPQLEGLNVRFPLGKRVALVGSAGSGREALTQVLARLIDPHRGTIRAGEVDLRAAPEAVTGRRISYVGQSGYVFNTTLGENLFFGLKHRPLHEQELDHDEEEAEFREKDRQEVRITGNSTDDYGADWIDYESAGVTDKHALDHKAIEVLSMVELDNDVYQFGLRSSLDPDEDHETAGQILAARRLFYEKLEADPGLKDLVEAFQPDKYNTNATIGENLLFGTPVGNAFDLERLAENAYVQKILDRSNLTDTFLKMGYQVASLMVELFADLPPDHEFFQLYSFISSEELPEYQAILNRTSLEDISHMREEDRLKFLSLPFKVIPSRHRLGVVTDEVQDSIIAARKLFAENLPDHLKDSVAFFDANAYNLAANIQDNILFGKIAFGFAQAAEKIGALLSSVVNELDLKKTIIRVGLNYNVGAAGSRLNENQRQKLCIARAIIKRPDLLIMSQSTASFDARTQQKILENILNEFEGRTVLWSLEKPEMAYLFDHILIIGGGKIIDSGSYEDLKAGNPAFQKLTA</sequence>
<dbReference type="CDD" id="cd07346">
    <property type="entry name" value="ABC_6TM_exporters"/>
    <property type="match status" value="1"/>
</dbReference>
<feature type="domain" description="ABC transmembrane type-1" evidence="7">
    <location>
        <begin position="39"/>
        <end position="314"/>
    </location>
</feature>
<dbReference type="EMBL" id="BSNF01000001">
    <property type="protein sequence ID" value="GLQ05230.1"/>
    <property type="molecule type" value="Genomic_DNA"/>
</dbReference>
<feature type="domain" description="ABC transporter" evidence="6">
    <location>
        <begin position="351"/>
        <end position="882"/>
    </location>
</feature>
<feature type="transmembrane region" description="Helical" evidence="5">
    <location>
        <begin position="67"/>
        <end position="89"/>
    </location>
</feature>
<dbReference type="Gene3D" id="1.20.1560.10">
    <property type="entry name" value="ABC transporter type 1, transmembrane domain"/>
    <property type="match status" value="1"/>
</dbReference>